<gene>
    <name evidence="1" type="ORF">RHIMIDRAFT_299574</name>
</gene>
<accession>A0A2G4SMW8</accession>
<keyword evidence="2" id="KW-1185">Reference proteome</keyword>
<protein>
    <submittedName>
        <fullName evidence="1">Uncharacterized protein</fullName>
    </submittedName>
</protein>
<evidence type="ECO:0000313" key="1">
    <source>
        <dbReference type="EMBL" id="PHZ10114.1"/>
    </source>
</evidence>
<dbReference type="Proteomes" id="UP000242254">
    <property type="component" value="Unassembled WGS sequence"/>
</dbReference>
<sequence>MFLFYSSGENKLNINQIIPKEAQREEINLILGVPKPTLKKDLSVQQIRPAKERREYEFISHHHLSFVYSHFFGKGSRISSSEESIWLGKVEPLDIMFTECPPGMKSLIEPLSKTFPINIATMYSSERMARLL</sequence>
<name>A0A2G4SMW8_RHIZD</name>
<reference evidence="1 2" key="1">
    <citation type="journal article" date="2016" name="Proc. Natl. Acad. Sci. U.S.A.">
        <title>Lipid metabolic changes in an early divergent fungus govern the establishment of a mutualistic symbiosis with endobacteria.</title>
        <authorList>
            <person name="Lastovetsky O.A."/>
            <person name="Gaspar M.L."/>
            <person name="Mondo S.J."/>
            <person name="LaButti K.M."/>
            <person name="Sandor L."/>
            <person name="Grigoriev I.V."/>
            <person name="Henry S.A."/>
            <person name="Pawlowska T.E."/>
        </authorList>
    </citation>
    <scope>NUCLEOTIDE SEQUENCE [LARGE SCALE GENOMIC DNA]</scope>
    <source>
        <strain evidence="1 2">ATCC 52813</strain>
    </source>
</reference>
<proteinExistence type="predicted"/>
<dbReference type="EMBL" id="KZ303856">
    <property type="protein sequence ID" value="PHZ10114.1"/>
    <property type="molecule type" value="Genomic_DNA"/>
</dbReference>
<organism evidence="1 2">
    <name type="scientific">Rhizopus microsporus ATCC 52813</name>
    <dbReference type="NCBI Taxonomy" id="1340429"/>
    <lineage>
        <taxon>Eukaryota</taxon>
        <taxon>Fungi</taxon>
        <taxon>Fungi incertae sedis</taxon>
        <taxon>Mucoromycota</taxon>
        <taxon>Mucoromycotina</taxon>
        <taxon>Mucoromycetes</taxon>
        <taxon>Mucorales</taxon>
        <taxon>Mucorineae</taxon>
        <taxon>Rhizopodaceae</taxon>
        <taxon>Rhizopus</taxon>
    </lineage>
</organism>
<dbReference type="GeneID" id="35445317"/>
<dbReference type="AlphaFoldDB" id="A0A2G4SMW8"/>
<dbReference type="RefSeq" id="XP_023463822.1">
    <property type="nucleotide sequence ID" value="XM_023614328.1"/>
</dbReference>
<evidence type="ECO:0000313" key="2">
    <source>
        <dbReference type="Proteomes" id="UP000242254"/>
    </source>
</evidence>